<feature type="region of interest" description="Disordered" evidence="1">
    <location>
        <begin position="207"/>
        <end position="266"/>
    </location>
</feature>
<evidence type="ECO:0000256" key="1">
    <source>
        <dbReference type="SAM" id="MobiDB-lite"/>
    </source>
</evidence>
<name>A0A392NCW0_9FABA</name>
<feature type="region of interest" description="Disordered" evidence="1">
    <location>
        <begin position="38"/>
        <end position="118"/>
    </location>
</feature>
<feature type="compositionally biased region" description="Basic residues" evidence="1">
    <location>
        <begin position="104"/>
        <end position="115"/>
    </location>
</feature>
<evidence type="ECO:0000313" key="2">
    <source>
        <dbReference type="EMBL" id="MCH97009.1"/>
    </source>
</evidence>
<keyword evidence="3" id="KW-1185">Reference proteome</keyword>
<feature type="compositionally biased region" description="Basic residues" evidence="1">
    <location>
        <begin position="47"/>
        <end position="56"/>
    </location>
</feature>
<sequence length="266" mass="29559">KLPSKYAAAKNSYDTGAIVTSFQAKHTVENLGVLGGALGAGLESCSKRQRTRQGRSHSRDQRSQGRVASSRSTSRKRSTTSNSRKKDSRIKGKLLGWKGTPNVRGRRSIRSRQKPAAKMDAIISERHTPKDITEETPIFVIEEINEGETEANARNGSNVERSDYEGDLYGETDEYHHLVDNNNNNDGYKGGFNGKSENLIEQSHYNVDDEKDVDMDDDNSEEDEQVDLNTEDYIIGGDSDTGYNREENEEHEDLDGDGSTSSDCSD</sequence>
<protein>
    <submittedName>
        <fullName evidence="2">Uncharacterized protein</fullName>
    </submittedName>
</protein>
<accession>A0A392NCW0</accession>
<organism evidence="2 3">
    <name type="scientific">Trifolium medium</name>
    <dbReference type="NCBI Taxonomy" id="97028"/>
    <lineage>
        <taxon>Eukaryota</taxon>
        <taxon>Viridiplantae</taxon>
        <taxon>Streptophyta</taxon>
        <taxon>Embryophyta</taxon>
        <taxon>Tracheophyta</taxon>
        <taxon>Spermatophyta</taxon>
        <taxon>Magnoliopsida</taxon>
        <taxon>eudicotyledons</taxon>
        <taxon>Gunneridae</taxon>
        <taxon>Pentapetalae</taxon>
        <taxon>rosids</taxon>
        <taxon>fabids</taxon>
        <taxon>Fabales</taxon>
        <taxon>Fabaceae</taxon>
        <taxon>Papilionoideae</taxon>
        <taxon>50 kb inversion clade</taxon>
        <taxon>NPAAA clade</taxon>
        <taxon>Hologalegina</taxon>
        <taxon>IRL clade</taxon>
        <taxon>Trifolieae</taxon>
        <taxon>Trifolium</taxon>
    </lineage>
</organism>
<dbReference type="AlphaFoldDB" id="A0A392NCW0"/>
<evidence type="ECO:0000313" key="3">
    <source>
        <dbReference type="Proteomes" id="UP000265520"/>
    </source>
</evidence>
<dbReference type="EMBL" id="LXQA010033859">
    <property type="protein sequence ID" value="MCH97009.1"/>
    <property type="molecule type" value="Genomic_DNA"/>
</dbReference>
<gene>
    <name evidence="2" type="ORF">A2U01_0018002</name>
</gene>
<proteinExistence type="predicted"/>
<feature type="region of interest" description="Disordered" evidence="1">
    <location>
        <begin position="177"/>
        <end position="196"/>
    </location>
</feature>
<feature type="non-terminal residue" evidence="2">
    <location>
        <position position="1"/>
    </location>
</feature>
<comment type="caution">
    <text evidence="2">The sequence shown here is derived from an EMBL/GenBank/DDBJ whole genome shotgun (WGS) entry which is preliminary data.</text>
</comment>
<feature type="compositionally biased region" description="Acidic residues" evidence="1">
    <location>
        <begin position="209"/>
        <end position="230"/>
    </location>
</feature>
<reference evidence="2 3" key="1">
    <citation type="journal article" date="2018" name="Front. Plant Sci.">
        <title>Red Clover (Trifolium pratense) and Zigzag Clover (T. medium) - A Picture of Genomic Similarities and Differences.</title>
        <authorList>
            <person name="Dluhosova J."/>
            <person name="Istvanek J."/>
            <person name="Nedelnik J."/>
            <person name="Repkova J."/>
        </authorList>
    </citation>
    <scope>NUCLEOTIDE SEQUENCE [LARGE SCALE GENOMIC DNA]</scope>
    <source>
        <strain evidence="3">cv. 10/8</strain>
        <tissue evidence="2">Leaf</tissue>
    </source>
</reference>
<dbReference type="Proteomes" id="UP000265520">
    <property type="component" value="Unassembled WGS sequence"/>
</dbReference>
<feature type="compositionally biased region" description="Low complexity" evidence="1">
    <location>
        <begin position="257"/>
        <end position="266"/>
    </location>
</feature>